<name>A0A195ELM3_9HYME</name>
<evidence type="ECO:0000313" key="2">
    <source>
        <dbReference type="EMBL" id="KYN28779.1"/>
    </source>
</evidence>
<keyword evidence="3" id="KW-1185">Reference proteome</keyword>
<evidence type="ECO:0000256" key="1">
    <source>
        <dbReference type="SAM" id="MobiDB-lite"/>
    </source>
</evidence>
<feature type="compositionally biased region" description="Acidic residues" evidence="1">
    <location>
        <begin position="83"/>
        <end position="92"/>
    </location>
</feature>
<feature type="compositionally biased region" description="Basic and acidic residues" evidence="1">
    <location>
        <begin position="93"/>
        <end position="103"/>
    </location>
</feature>
<protein>
    <submittedName>
        <fullName evidence="2">Uncharacterized protein</fullName>
    </submittedName>
</protein>
<dbReference type="Proteomes" id="UP000078492">
    <property type="component" value="Unassembled WGS sequence"/>
</dbReference>
<dbReference type="AlphaFoldDB" id="A0A195ELM3"/>
<proteinExistence type="predicted"/>
<gene>
    <name evidence="2" type="ORF">ALC57_01742</name>
</gene>
<dbReference type="EMBL" id="KQ978739">
    <property type="protein sequence ID" value="KYN28779.1"/>
    <property type="molecule type" value="Genomic_DNA"/>
</dbReference>
<feature type="region of interest" description="Disordered" evidence="1">
    <location>
        <begin position="83"/>
        <end position="103"/>
    </location>
</feature>
<evidence type="ECO:0000313" key="3">
    <source>
        <dbReference type="Proteomes" id="UP000078492"/>
    </source>
</evidence>
<reference evidence="2 3" key="1">
    <citation type="submission" date="2015-09" db="EMBL/GenBank/DDBJ databases">
        <title>Trachymyrmex cornetzi WGS genome.</title>
        <authorList>
            <person name="Nygaard S."/>
            <person name="Hu H."/>
            <person name="Boomsma J."/>
            <person name="Zhang G."/>
        </authorList>
    </citation>
    <scope>NUCLEOTIDE SEQUENCE [LARGE SCALE GENOMIC DNA]</scope>
    <source>
        <strain evidence="2">Tcor2-1</strain>
        <tissue evidence="2">Whole body</tissue>
    </source>
</reference>
<accession>A0A195ELM3</accession>
<sequence length="103" mass="11839">MSKQLLVNKRLTVHKMSTSADRILPSNSSDDQPSNVEISTTYHCDVLSWDSAVFRKYDSPVSGAEENHRIVMKPAPIMEEEEIEEVEEMEDQEQTKKKDLQQT</sequence>
<organism evidence="2 3">
    <name type="scientific">Trachymyrmex cornetzi</name>
    <dbReference type="NCBI Taxonomy" id="471704"/>
    <lineage>
        <taxon>Eukaryota</taxon>
        <taxon>Metazoa</taxon>
        <taxon>Ecdysozoa</taxon>
        <taxon>Arthropoda</taxon>
        <taxon>Hexapoda</taxon>
        <taxon>Insecta</taxon>
        <taxon>Pterygota</taxon>
        <taxon>Neoptera</taxon>
        <taxon>Endopterygota</taxon>
        <taxon>Hymenoptera</taxon>
        <taxon>Apocrita</taxon>
        <taxon>Aculeata</taxon>
        <taxon>Formicoidea</taxon>
        <taxon>Formicidae</taxon>
        <taxon>Myrmicinae</taxon>
        <taxon>Trachymyrmex</taxon>
    </lineage>
</organism>